<organism evidence="2">
    <name type="scientific">Anguilla anguilla</name>
    <name type="common">European freshwater eel</name>
    <name type="synonym">Muraena anguilla</name>
    <dbReference type="NCBI Taxonomy" id="7936"/>
    <lineage>
        <taxon>Eukaryota</taxon>
        <taxon>Metazoa</taxon>
        <taxon>Chordata</taxon>
        <taxon>Craniata</taxon>
        <taxon>Vertebrata</taxon>
        <taxon>Euteleostomi</taxon>
        <taxon>Actinopterygii</taxon>
        <taxon>Neopterygii</taxon>
        <taxon>Teleostei</taxon>
        <taxon>Anguilliformes</taxon>
        <taxon>Anguillidae</taxon>
        <taxon>Anguilla</taxon>
    </lineage>
</organism>
<keyword evidence="1" id="KW-0812">Transmembrane</keyword>
<keyword evidence="1" id="KW-0472">Membrane</keyword>
<dbReference type="EMBL" id="GBXM01034690">
    <property type="protein sequence ID" value="JAH73887.1"/>
    <property type="molecule type" value="Transcribed_RNA"/>
</dbReference>
<reference evidence="2" key="2">
    <citation type="journal article" date="2015" name="Fish Shellfish Immunol.">
        <title>Early steps in the European eel (Anguilla anguilla)-Vibrio vulnificus interaction in the gills: Role of the RtxA13 toxin.</title>
        <authorList>
            <person name="Callol A."/>
            <person name="Pajuelo D."/>
            <person name="Ebbesson L."/>
            <person name="Teles M."/>
            <person name="MacKenzie S."/>
            <person name="Amaro C."/>
        </authorList>
    </citation>
    <scope>NUCLEOTIDE SEQUENCE</scope>
</reference>
<dbReference type="AlphaFoldDB" id="A0A0E9V771"/>
<reference evidence="2" key="1">
    <citation type="submission" date="2014-11" db="EMBL/GenBank/DDBJ databases">
        <authorList>
            <person name="Amaro Gonzalez C."/>
        </authorList>
    </citation>
    <scope>NUCLEOTIDE SEQUENCE</scope>
</reference>
<evidence type="ECO:0000313" key="2">
    <source>
        <dbReference type="EMBL" id="JAH73887.1"/>
    </source>
</evidence>
<protein>
    <submittedName>
        <fullName evidence="2">Uncharacterized protein</fullName>
    </submittedName>
</protein>
<feature type="transmembrane region" description="Helical" evidence="1">
    <location>
        <begin position="14"/>
        <end position="35"/>
    </location>
</feature>
<name>A0A0E9V771_ANGAN</name>
<proteinExistence type="predicted"/>
<accession>A0A0E9V771</accession>
<evidence type="ECO:0000256" key="1">
    <source>
        <dbReference type="SAM" id="Phobius"/>
    </source>
</evidence>
<keyword evidence="1" id="KW-1133">Transmembrane helix</keyword>
<sequence length="44" mass="4862">MCTLHLLILSGLEVFLVIFPTVLCTLVFCSAYHALTSSPFQKGF</sequence>